<proteinExistence type="predicted"/>
<organism evidence="1 2">
    <name type="scientific">Serendipita indica (strain DSM 11827)</name>
    <name type="common">Root endophyte fungus</name>
    <name type="synonym">Piriformospora indica</name>
    <dbReference type="NCBI Taxonomy" id="1109443"/>
    <lineage>
        <taxon>Eukaryota</taxon>
        <taxon>Fungi</taxon>
        <taxon>Dikarya</taxon>
        <taxon>Basidiomycota</taxon>
        <taxon>Agaricomycotina</taxon>
        <taxon>Agaricomycetes</taxon>
        <taxon>Sebacinales</taxon>
        <taxon>Serendipitaceae</taxon>
        <taxon>Serendipita</taxon>
    </lineage>
</organism>
<sequence length="229" mass="25949">MSTGEISETSVIEESGWPLIHHARSMSMMEGSISSTGLMITTSQCASPSSRSEHDITELWAQQQYALHYDGQMLSPLSLFQPDLSPLDEKSDIIQTIIRSSTVPNRLHVKVNITLDKDTWEQIRLLEWPEFQKYMYQKYDESNEQQQQHQVFAAPPQVQFNSSRSNTLEVPGLKRTKLRRPQSQSALEIPLHLGQKNVQGQLDTGIAPTAPLYAHLDSAECECRLIRDA</sequence>
<dbReference type="HOGENOM" id="CLU_1111744_0_0_1"/>
<protein>
    <submittedName>
        <fullName evidence="1">Uncharacterized protein</fullName>
    </submittedName>
</protein>
<name>G4TSC2_SERID</name>
<comment type="caution">
    <text evidence="1">The sequence shown here is derived from an EMBL/GenBank/DDBJ whole genome shotgun (WGS) entry which is preliminary data.</text>
</comment>
<keyword evidence="2" id="KW-1185">Reference proteome</keyword>
<accession>G4TSC2</accession>
<gene>
    <name evidence="1" type="ORF">PIIN_08168</name>
</gene>
<evidence type="ECO:0000313" key="1">
    <source>
        <dbReference type="EMBL" id="CCA74215.1"/>
    </source>
</evidence>
<reference evidence="1 2" key="1">
    <citation type="journal article" date="2011" name="PLoS Pathog.">
        <title>Endophytic Life Strategies Decoded by Genome and Transcriptome Analyses of the Mutualistic Root Symbiont Piriformospora indica.</title>
        <authorList>
            <person name="Zuccaro A."/>
            <person name="Lahrmann U."/>
            <person name="Guldener U."/>
            <person name="Langen G."/>
            <person name="Pfiffi S."/>
            <person name="Biedenkopf D."/>
            <person name="Wong P."/>
            <person name="Samans B."/>
            <person name="Grimm C."/>
            <person name="Basiewicz M."/>
            <person name="Murat C."/>
            <person name="Martin F."/>
            <person name="Kogel K.H."/>
        </authorList>
    </citation>
    <scope>NUCLEOTIDE SEQUENCE [LARGE SCALE GENOMIC DNA]</scope>
    <source>
        <strain evidence="1 2">DSM 11827</strain>
    </source>
</reference>
<dbReference type="InParanoid" id="G4TSC2"/>
<dbReference type="Proteomes" id="UP000007148">
    <property type="component" value="Unassembled WGS sequence"/>
</dbReference>
<dbReference type="AlphaFoldDB" id="G4TSC2"/>
<dbReference type="EMBL" id="CAFZ01000290">
    <property type="protein sequence ID" value="CCA74215.1"/>
    <property type="molecule type" value="Genomic_DNA"/>
</dbReference>
<evidence type="ECO:0000313" key="2">
    <source>
        <dbReference type="Proteomes" id="UP000007148"/>
    </source>
</evidence>